<dbReference type="Gene3D" id="3.30.1490.20">
    <property type="entry name" value="ATP-grasp fold, A domain"/>
    <property type="match status" value="1"/>
</dbReference>
<dbReference type="PANTHER" id="PTHR21621">
    <property type="entry name" value="RIBOSOMAL PROTEIN S6 MODIFICATION PROTEIN"/>
    <property type="match status" value="1"/>
</dbReference>
<name>A0ABX7B7G8_9PROT</name>
<dbReference type="InterPro" id="IPR000182">
    <property type="entry name" value="GNAT_dom"/>
</dbReference>
<keyword evidence="1" id="KW-0067">ATP-binding</keyword>
<dbReference type="Pfam" id="PF08443">
    <property type="entry name" value="RimK"/>
    <property type="match status" value="1"/>
</dbReference>
<gene>
    <name evidence="5" type="primary">ngg</name>
    <name evidence="5" type="ORF">IGS68_03385</name>
</gene>
<proteinExistence type="predicted"/>
<dbReference type="Pfam" id="PF00583">
    <property type="entry name" value="Acetyltransf_1"/>
    <property type="match status" value="1"/>
</dbReference>
<dbReference type="PROSITE" id="PS50975">
    <property type="entry name" value="ATP_GRASP"/>
    <property type="match status" value="1"/>
</dbReference>
<dbReference type="Proteomes" id="UP000595197">
    <property type="component" value="Chromosome"/>
</dbReference>
<keyword evidence="6" id="KW-1185">Reference proteome</keyword>
<feature type="domain" description="N-acetyltransferase" evidence="4">
    <location>
        <begin position="119"/>
        <end position="269"/>
    </location>
</feature>
<keyword evidence="1" id="KW-0547">Nucleotide-binding</keyword>
<dbReference type="InterPro" id="IPR017534">
    <property type="entry name" value="GNAT-acetyltransferase"/>
</dbReference>
<dbReference type="InterPro" id="IPR016181">
    <property type="entry name" value="Acyl_CoA_acyltransferase"/>
</dbReference>
<organism evidence="5 6">
    <name type="scientific">Skermanella cutis</name>
    <dbReference type="NCBI Taxonomy" id="2775420"/>
    <lineage>
        <taxon>Bacteria</taxon>
        <taxon>Pseudomonadati</taxon>
        <taxon>Pseudomonadota</taxon>
        <taxon>Alphaproteobacteria</taxon>
        <taxon>Rhodospirillales</taxon>
        <taxon>Azospirillaceae</taxon>
        <taxon>Skermanella</taxon>
    </lineage>
</organism>
<protein>
    <submittedName>
        <fullName evidence="5">N-acetylglutaminylglutamine synthetase</fullName>
    </submittedName>
</protein>
<dbReference type="PANTHER" id="PTHR21621:SF0">
    <property type="entry name" value="BETA-CITRYLGLUTAMATE SYNTHASE B-RELATED"/>
    <property type="match status" value="1"/>
</dbReference>
<dbReference type="EMBL" id="CP067420">
    <property type="protein sequence ID" value="QQP90314.1"/>
    <property type="molecule type" value="Genomic_DNA"/>
</dbReference>
<feature type="region of interest" description="Disordered" evidence="2">
    <location>
        <begin position="1"/>
        <end position="37"/>
    </location>
</feature>
<evidence type="ECO:0000256" key="2">
    <source>
        <dbReference type="SAM" id="MobiDB-lite"/>
    </source>
</evidence>
<reference evidence="5" key="1">
    <citation type="submission" date="2021-02" db="EMBL/GenBank/DDBJ databases">
        <title>Skermanella TT6 skin isolate.</title>
        <authorList>
            <person name="Lee K."/>
            <person name="Ganzorig M."/>
        </authorList>
    </citation>
    <scope>NUCLEOTIDE SEQUENCE</scope>
    <source>
        <strain evidence="5">TT6</strain>
    </source>
</reference>
<dbReference type="SUPFAM" id="SSF56059">
    <property type="entry name" value="Glutathione synthetase ATP-binding domain-like"/>
    <property type="match status" value="1"/>
</dbReference>
<dbReference type="RefSeq" id="WP_201077323.1">
    <property type="nucleotide sequence ID" value="NZ_CP067420.1"/>
</dbReference>
<dbReference type="InterPro" id="IPR013651">
    <property type="entry name" value="ATP-grasp_RimK-type"/>
</dbReference>
<dbReference type="SUPFAM" id="SSF55729">
    <property type="entry name" value="Acyl-CoA N-acyltransferases (Nat)"/>
    <property type="match status" value="1"/>
</dbReference>
<accession>A0ABX7B7G8</accession>
<dbReference type="PROSITE" id="PS51186">
    <property type="entry name" value="GNAT"/>
    <property type="match status" value="1"/>
</dbReference>
<sequence>MTQPSNPRSQHRLERRNAPSLRNWYSRDQHHPDQTGYEENATVDCGWGRLLFAHTFPALPELAGALREETPGRRDIALYLRDPHVALSLAPQELFLDPSHTYRLWLENYRPSRRRPRGFTVRRLRTVEDAEAINRIYASRNMVQVPPHFFHDKRNSRVLTYFVAVDAATGNVIGSVTGVDHGRAFNDPENGSSLWCLAVDPQAPFPGIGENLVRTLAEHFQARGRSFMDLSVMHDNVNAIALYEKLGFQRVPVFALKTKNSINEKLYVGPPPDETLNPYAMIIINEARRRGIGVDVVDAEGGYFTLSYGGRSITCRESLSELTTAVAMSRCDDKAVTRRLMVKAGLKVPAQQAAAKPEDDAAFLEKHGSIVVKPARGEQGKGITVDVRTPEAVAKAVAEARNHAETVLLEQFFQGDDLRIIVIDYRVVAAAIRRPAEVTGTGEHTVRELIEAQSRRRAAATGGESRIPMDAETERCVAANGYSMTDKLPEGQVLPVRKTANLHTGGTIHDVTDRLHRTLVDAAIAGAKALDIPVVGFDFLVPSVTEPDYVIIEANERPGLANHEPQPTAERFVDLLFPNTKLLSNG</sequence>
<dbReference type="Gene3D" id="3.40.630.30">
    <property type="match status" value="1"/>
</dbReference>
<evidence type="ECO:0000259" key="4">
    <source>
        <dbReference type="PROSITE" id="PS51186"/>
    </source>
</evidence>
<evidence type="ECO:0000259" key="3">
    <source>
        <dbReference type="PROSITE" id="PS50975"/>
    </source>
</evidence>
<dbReference type="InterPro" id="IPR013815">
    <property type="entry name" value="ATP_grasp_subdomain_1"/>
</dbReference>
<evidence type="ECO:0000313" key="6">
    <source>
        <dbReference type="Proteomes" id="UP000595197"/>
    </source>
</evidence>
<dbReference type="Gene3D" id="3.30.470.20">
    <property type="entry name" value="ATP-grasp fold, B domain"/>
    <property type="match status" value="2"/>
</dbReference>
<evidence type="ECO:0000313" key="5">
    <source>
        <dbReference type="EMBL" id="QQP90314.1"/>
    </source>
</evidence>
<evidence type="ECO:0000256" key="1">
    <source>
        <dbReference type="PROSITE-ProRule" id="PRU00409"/>
    </source>
</evidence>
<dbReference type="NCBIfam" id="TIGR03103">
    <property type="entry name" value="trio_acet_GNAT"/>
    <property type="match status" value="1"/>
</dbReference>
<dbReference type="InterPro" id="IPR011761">
    <property type="entry name" value="ATP-grasp"/>
</dbReference>
<feature type="domain" description="ATP-grasp" evidence="3">
    <location>
        <begin position="338"/>
        <end position="584"/>
    </location>
</feature>